<dbReference type="SMART" id="SM00342">
    <property type="entry name" value="HTH_ARAC"/>
    <property type="match status" value="1"/>
</dbReference>
<keyword evidence="1" id="KW-0805">Transcription regulation</keyword>
<comment type="caution">
    <text evidence="5">The sequence shown here is derived from an EMBL/GenBank/DDBJ whole genome shotgun (WGS) entry which is preliminary data.</text>
</comment>
<evidence type="ECO:0000313" key="5">
    <source>
        <dbReference type="EMBL" id="MCI5756200.1"/>
    </source>
</evidence>
<dbReference type="InterPro" id="IPR003313">
    <property type="entry name" value="AraC-bd"/>
</dbReference>
<dbReference type="EMBL" id="JALEMU010000129">
    <property type="protein sequence ID" value="MCI5756200.1"/>
    <property type="molecule type" value="Genomic_DNA"/>
</dbReference>
<evidence type="ECO:0000256" key="3">
    <source>
        <dbReference type="ARBA" id="ARBA00023163"/>
    </source>
</evidence>
<dbReference type="Proteomes" id="UP001139365">
    <property type="component" value="Unassembled WGS sequence"/>
</dbReference>
<dbReference type="Gene3D" id="2.60.120.10">
    <property type="entry name" value="Jelly Rolls"/>
    <property type="match status" value="1"/>
</dbReference>
<protein>
    <submittedName>
        <fullName evidence="5">AraC family transcriptional regulator</fullName>
    </submittedName>
</protein>
<dbReference type="PANTHER" id="PTHR43280:SF28">
    <property type="entry name" value="HTH-TYPE TRANSCRIPTIONAL ACTIVATOR RHAS"/>
    <property type="match status" value="1"/>
</dbReference>
<sequence length="297" mass="34070">MECEYTYKYKDYLDEGMKFTAYRESSLGESLVHKHDFLELCYIISGNATHYVDGTPYQLTKGDLLVIDTDQTHYYRSEGGVLYANMILLPDFISENLHSSHTALDVFAYFLYNSEFRSGDGSVRPPLVSFRGNDLISADGIVNSMCDEILSKGSNYVEVVSSYLNILFYLIIRNIEKTNRDNVMHDIRDMIPGIIDYIEGNCGNQITLNDVAAKYFYSPSYFSRAFKKYFGTPFSSYVQNVRIQKIIRLLEDPSLSIEEISERIGYNDKRELYRAFKNVTGTTPGNYRKAKKSASDK</sequence>
<dbReference type="PROSITE" id="PS00041">
    <property type="entry name" value="HTH_ARAC_FAMILY_1"/>
    <property type="match status" value="1"/>
</dbReference>
<dbReference type="InterPro" id="IPR018060">
    <property type="entry name" value="HTH_AraC"/>
</dbReference>
<keyword evidence="2" id="KW-0238">DNA-binding</keyword>
<dbReference type="InterPro" id="IPR018062">
    <property type="entry name" value="HTH_AraC-typ_CS"/>
</dbReference>
<accession>A0AAE3FIN5</accession>
<dbReference type="GO" id="GO:0003700">
    <property type="term" value="F:DNA-binding transcription factor activity"/>
    <property type="evidence" value="ECO:0007669"/>
    <property type="project" value="InterPro"/>
</dbReference>
<evidence type="ECO:0000256" key="2">
    <source>
        <dbReference type="ARBA" id="ARBA00023125"/>
    </source>
</evidence>
<dbReference type="InterPro" id="IPR014710">
    <property type="entry name" value="RmlC-like_jellyroll"/>
</dbReference>
<organism evidence="5 6">
    <name type="scientific">Candidatus Colimorpha enterica</name>
    <dbReference type="NCBI Taxonomy" id="3083063"/>
    <lineage>
        <taxon>Bacteria</taxon>
        <taxon>Pseudomonadati</taxon>
        <taxon>Bacteroidota</taxon>
        <taxon>Bacteroidia</taxon>
        <taxon>Bacteroidales</taxon>
        <taxon>Candidatus Colimorpha</taxon>
    </lineage>
</organism>
<name>A0AAE3FIN5_9BACT</name>
<evidence type="ECO:0000313" key="6">
    <source>
        <dbReference type="Proteomes" id="UP001139365"/>
    </source>
</evidence>
<dbReference type="InterPro" id="IPR011051">
    <property type="entry name" value="RmlC_Cupin_sf"/>
</dbReference>
<dbReference type="PROSITE" id="PS01124">
    <property type="entry name" value="HTH_ARAC_FAMILY_2"/>
    <property type="match status" value="1"/>
</dbReference>
<dbReference type="InterPro" id="IPR009057">
    <property type="entry name" value="Homeodomain-like_sf"/>
</dbReference>
<keyword evidence="3" id="KW-0804">Transcription</keyword>
<evidence type="ECO:0000259" key="4">
    <source>
        <dbReference type="PROSITE" id="PS01124"/>
    </source>
</evidence>
<dbReference type="Gene3D" id="1.10.10.60">
    <property type="entry name" value="Homeodomain-like"/>
    <property type="match status" value="2"/>
</dbReference>
<dbReference type="PANTHER" id="PTHR43280">
    <property type="entry name" value="ARAC-FAMILY TRANSCRIPTIONAL REGULATOR"/>
    <property type="match status" value="1"/>
</dbReference>
<feature type="domain" description="HTH araC/xylS-type" evidence="4">
    <location>
        <begin position="192"/>
        <end position="290"/>
    </location>
</feature>
<dbReference type="Pfam" id="PF12833">
    <property type="entry name" value="HTH_18"/>
    <property type="match status" value="1"/>
</dbReference>
<dbReference type="SUPFAM" id="SSF51182">
    <property type="entry name" value="RmlC-like cupins"/>
    <property type="match status" value="1"/>
</dbReference>
<gene>
    <name evidence="5" type="ORF">MR241_07910</name>
</gene>
<reference evidence="5 6" key="1">
    <citation type="submission" date="2022-03" db="EMBL/GenBank/DDBJ databases">
        <title>Metagenome-assembled genomes from swine fecal metagenomes.</title>
        <authorList>
            <person name="Holman D.B."/>
            <person name="Kommadath A."/>
        </authorList>
    </citation>
    <scope>NUCLEOTIDE SEQUENCE [LARGE SCALE GENOMIC DNA]</scope>
    <source>
        <strain evidence="5">SUG147</strain>
    </source>
</reference>
<dbReference type="Pfam" id="PF02311">
    <property type="entry name" value="AraC_binding"/>
    <property type="match status" value="1"/>
</dbReference>
<dbReference type="SUPFAM" id="SSF46689">
    <property type="entry name" value="Homeodomain-like"/>
    <property type="match status" value="2"/>
</dbReference>
<evidence type="ECO:0000256" key="1">
    <source>
        <dbReference type="ARBA" id="ARBA00023015"/>
    </source>
</evidence>
<dbReference type="GO" id="GO:0043565">
    <property type="term" value="F:sequence-specific DNA binding"/>
    <property type="evidence" value="ECO:0007669"/>
    <property type="project" value="InterPro"/>
</dbReference>
<proteinExistence type="predicted"/>
<dbReference type="AlphaFoldDB" id="A0AAE3FIN5"/>